<reference evidence="3" key="1">
    <citation type="journal article" date="2020" name="mSystems">
        <title>Genome- and Community-Level Interaction Insights into Carbon Utilization and Element Cycling Functions of Hydrothermarchaeota in Hydrothermal Sediment.</title>
        <authorList>
            <person name="Zhou Z."/>
            <person name="Liu Y."/>
            <person name="Xu W."/>
            <person name="Pan J."/>
            <person name="Luo Z.H."/>
            <person name="Li M."/>
        </authorList>
    </citation>
    <scope>NUCLEOTIDE SEQUENCE [LARGE SCALE GENOMIC DNA]</scope>
    <source>
        <strain evidence="3">SpSt-1116</strain>
    </source>
</reference>
<evidence type="ECO:0000259" key="2">
    <source>
        <dbReference type="PROSITE" id="PS51134"/>
    </source>
</evidence>
<dbReference type="Gene3D" id="2.20.25.10">
    <property type="match status" value="1"/>
</dbReference>
<comment type="caution">
    <text evidence="3">The sequence shown here is derived from an EMBL/GenBank/DDBJ whole genome shotgun (WGS) entry which is preliminary data.</text>
</comment>
<dbReference type="SUPFAM" id="SSF57783">
    <property type="entry name" value="Zinc beta-ribbon"/>
    <property type="match status" value="1"/>
</dbReference>
<gene>
    <name evidence="3" type="ORF">ENM78_05300</name>
</gene>
<keyword evidence="1" id="KW-0863">Zinc-finger</keyword>
<dbReference type="GO" id="GO:0008270">
    <property type="term" value="F:zinc ion binding"/>
    <property type="evidence" value="ECO:0007669"/>
    <property type="project" value="UniProtKB-KW"/>
</dbReference>
<accession>A0A7J3ZL79</accession>
<name>A0A7J3ZL79_9CREN</name>
<keyword evidence="1" id="KW-0479">Metal-binding</keyword>
<proteinExistence type="predicted"/>
<evidence type="ECO:0000313" key="3">
    <source>
        <dbReference type="EMBL" id="HHQ80845.1"/>
    </source>
</evidence>
<keyword evidence="1" id="KW-0862">Zinc</keyword>
<dbReference type="EMBL" id="DRZC01000076">
    <property type="protein sequence ID" value="HHQ80845.1"/>
    <property type="molecule type" value="Genomic_DNA"/>
</dbReference>
<dbReference type="AlphaFoldDB" id="A0A7J3ZL79"/>
<dbReference type="Pfam" id="PF08271">
    <property type="entry name" value="Zn_Ribbon_TF"/>
    <property type="match status" value="1"/>
</dbReference>
<dbReference type="InterPro" id="IPR013137">
    <property type="entry name" value="Znf_TFIIB"/>
</dbReference>
<evidence type="ECO:0000256" key="1">
    <source>
        <dbReference type="PROSITE-ProRule" id="PRU00469"/>
    </source>
</evidence>
<dbReference type="PROSITE" id="PS51134">
    <property type="entry name" value="ZF_TFIIB"/>
    <property type="match status" value="1"/>
</dbReference>
<protein>
    <submittedName>
        <fullName evidence="3">TFIIB-type zinc ribbon-containing protein</fullName>
    </submittedName>
</protein>
<feature type="domain" description="TFIIB-type" evidence="2">
    <location>
        <begin position="1"/>
        <end position="31"/>
    </location>
</feature>
<organism evidence="3">
    <name type="scientific">Fervidicoccus fontis</name>
    <dbReference type="NCBI Taxonomy" id="683846"/>
    <lineage>
        <taxon>Archaea</taxon>
        <taxon>Thermoproteota</taxon>
        <taxon>Thermoprotei</taxon>
        <taxon>Fervidicoccales</taxon>
        <taxon>Fervidicoccaceae</taxon>
        <taxon>Fervidicoccus</taxon>
    </lineage>
</organism>
<sequence>MLKCVECGSKSLVWDYKSGFIVCSSCGIVNDRIVTGDLPRDRENGVPTTKFRKSAYHKWIRQKEQSYMEFKRVSRKRGIGSKELIVDSSTFEEYVSGKRKPVKLLLTEGSLRARRLLTENGEIRFIVENIIRKHPTLNSRTERAKVALALIMLYMRESKSLDSKVVKEISEKTGASCSHIRRLHSLLEKTFKHSVPTCSVGETAHPQLRTF</sequence>